<keyword evidence="5 9" id="KW-0274">FAD</keyword>
<organism evidence="12 13">
    <name type="scientific">Alternaria alternata</name>
    <name type="common">Alternaria rot fungus</name>
    <name type="synonym">Torula alternata</name>
    <dbReference type="NCBI Taxonomy" id="5599"/>
    <lineage>
        <taxon>Eukaryota</taxon>
        <taxon>Fungi</taxon>
        <taxon>Dikarya</taxon>
        <taxon>Ascomycota</taxon>
        <taxon>Pezizomycotina</taxon>
        <taxon>Dothideomycetes</taxon>
        <taxon>Pleosporomycetidae</taxon>
        <taxon>Pleosporales</taxon>
        <taxon>Pleosporineae</taxon>
        <taxon>Pleosporaceae</taxon>
        <taxon>Alternaria</taxon>
        <taxon>Alternaria sect. Alternaria</taxon>
        <taxon>Alternaria alternata complex</taxon>
    </lineage>
</organism>
<dbReference type="InterPro" id="IPR001709">
    <property type="entry name" value="Flavoprot_Pyr_Nucl_cyt_Rdtase"/>
</dbReference>
<dbReference type="InterPro" id="IPR001834">
    <property type="entry name" value="CBR-like"/>
</dbReference>
<keyword evidence="13" id="KW-1185">Reference proteome</keyword>
<dbReference type="GeneID" id="29112985"/>
<dbReference type="OMA" id="WLPVIRP"/>
<dbReference type="AlphaFoldDB" id="A0A177D215"/>
<keyword evidence="8" id="KW-0472">Membrane</keyword>
<feature type="binding site" evidence="9">
    <location>
        <position position="110"/>
    </location>
    <ligand>
        <name>FAD</name>
        <dbReference type="ChEBI" id="CHEBI:57692"/>
    </ligand>
</feature>
<dbReference type="RefSeq" id="XP_018378932.1">
    <property type="nucleotide sequence ID" value="XM_018527391.1"/>
</dbReference>
<dbReference type="STRING" id="5599.A0A177D215"/>
<feature type="binding site" evidence="9">
    <location>
        <position position="102"/>
    </location>
    <ligand>
        <name>FAD</name>
        <dbReference type="ChEBI" id="CHEBI:57692"/>
    </ligand>
</feature>
<evidence type="ECO:0000256" key="7">
    <source>
        <dbReference type="ARBA" id="ARBA00023027"/>
    </source>
</evidence>
<evidence type="ECO:0000313" key="12">
    <source>
        <dbReference type="EMBL" id="OAG13511.1"/>
    </source>
</evidence>
<dbReference type="InterPro" id="IPR017927">
    <property type="entry name" value="FAD-bd_FR_type"/>
</dbReference>
<dbReference type="EC" id="1.6.2.2" evidence="10"/>
<dbReference type="Gene3D" id="3.40.50.80">
    <property type="entry name" value="Nucleotide-binding domain of ferredoxin-NADP reductase (FNR) module"/>
    <property type="match status" value="1"/>
</dbReference>
<dbReference type="Pfam" id="PF00175">
    <property type="entry name" value="NAD_binding_1"/>
    <property type="match status" value="1"/>
</dbReference>
<sequence>MASGAKYGVGLAVASKIRARNFSSGSNAPAFTWLTLAASEVVNRDTKRLRFALPSQQVSSGLALTSSLLVASLPKSCWLPVIRPYTPITSPDNPGVVDLLVKRYPGGKQSTHLHSLAVGEKLFVVAAIPGFSWKPNLTSHVILIAGGSGITPVFQLMQGILRNPEDKTSTTLILGSKDNDGLLLKSELDQVAKDYPARVKAFYTVSHLIEGSTTRQGHIDKEFLEIILPHRDQENHVFVCGPPSMEMFLVGKRNTPGILEQLGFKKNYIHTF</sequence>
<dbReference type="VEuPathDB" id="FungiDB:CC77DRAFT_1045334"/>
<comment type="catalytic activity">
    <reaction evidence="10">
        <text>2 Fe(III)-[cytochrome b5] + NADH = 2 Fe(II)-[cytochrome b5] + NAD(+) + H(+)</text>
        <dbReference type="Rhea" id="RHEA:46680"/>
        <dbReference type="Rhea" id="RHEA-COMP:10438"/>
        <dbReference type="Rhea" id="RHEA-COMP:10439"/>
        <dbReference type="ChEBI" id="CHEBI:15378"/>
        <dbReference type="ChEBI" id="CHEBI:29033"/>
        <dbReference type="ChEBI" id="CHEBI:29034"/>
        <dbReference type="ChEBI" id="CHEBI:57540"/>
        <dbReference type="ChEBI" id="CHEBI:57945"/>
        <dbReference type="EC" id="1.6.2.2"/>
    </reaction>
</comment>
<dbReference type="Gene3D" id="2.40.30.10">
    <property type="entry name" value="Translation factors"/>
    <property type="match status" value="1"/>
</dbReference>
<feature type="binding site" evidence="9">
    <location>
        <position position="108"/>
    </location>
    <ligand>
        <name>FAD</name>
        <dbReference type="ChEBI" id="CHEBI:57692"/>
    </ligand>
</feature>
<evidence type="ECO:0000256" key="10">
    <source>
        <dbReference type="RuleBase" id="RU361226"/>
    </source>
</evidence>
<evidence type="ECO:0000313" key="13">
    <source>
        <dbReference type="Proteomes" id="UP000077248"/>
    </source>
</evidence>
<keyword evidence="4 9" id="KW-0285">Flavoprotein</keyword>
<keyword evidence="6 10" id="KW-0560">Oxidoreductase</keyword>
<dbReference type="FunFam" id="3.40.50.80:FF:000009">
    <property type="entry name" value="NADH-cytochrome b5 reductase"/>
    <property type="match status" value="1"/>
</dbReference>
<dbReference type="Pfam" id="PF00970">
    <property type="entry name" value="FAD_binding_6"/>
    <property type="match status" value="1"/>
</dbReference>
<evidence type="ECO:0000256" key="2">
    <source>
        <dbReference type="ARBA" id="ARBA00004572"/>
    </source>
</evidence>
<dbReference type="PANTHER" id="PTHR19370:SF101">
    <property type="entry name" value="NADH-CYTOCHROME B5 REDUCTASE"/>
    <property type="match status" value="1"/>
</dbReference>
<proteinExistence type="inferred from homology"/>
<feature type="binding site" evidence="9">
    <location>
        <position position="100"/>
    </location>
    <ligand>
        <name>FAD</name>
        <dbReference type="ChEBI" id="CHEBI:57692"/>
    </ligand>
</feature>
<evidence type="ECO:0000256" key="1">
    <source>
        <dbReference type="ARBA" id="ARBA00001974"/>
    </source>
</evidence>
<evidence type="ECO:0000256" key="4">
    <source>
        <dbReference type="ARBA" id="ARBA00022630"/>
    </source>
</evidence>
<dbReference type="PRINTS" id="PR00371">
    <property type="entry name" value="FPNCR"/>
</dbReference>
<gene>
    <name evidence="12" type="ORF">CC77DRAFT_1045334</name>
</gene>
<comment type="subcellular location">
    <subcellularLocation>
        <location evidence="2">Mitochondrion outer membrane</location>
        <topology evidence="2">Single-pass membrane protein</topology>
    </subcellularLocation>
</comment>
<feature type="binding site" evidence="9">
    <location>
        <position position="84"/>
    </location>
    <ligand>
        <name>FAD</name>
        <dbReference type="ChEBI" id="CHEBI:57692"/>
    </ligand>
</feature>
<reference evidence="12 13" key="1">
    <citation type="submission" date="2016-05" db="EMBL/GenBank/DDBJ databases">
        <title>Comparative analysis of secretome profiles of manganese(II)-oxidizing ascomycete fungi.</title>
        <authorList>
            <consortium name="DOE Joint Genome Institute"/>
            <person name="Zeiner C.A."/>
            <person name="Purvine S.O."/>
            <person name="Zink E.M."/>
            <person name="Wu S."/>
            <person name="Pasa-Tolic L."/>
            <person name="Chaput D.L."/>
            <person name="Haridas S."/>
            <person name="Grigoriev I.V."/>
            <person name="Santelli C.M."/>
            <person name="Hansel C.M."/>
        </authorList>
    </citation>
    <scope>NUCLEOTIDE SEQUENCE [LARGE SCALE GENOMIC DNA]</scope>
    <source>
        <strain evidence="12 13">SRC1lrK2f</strain>
    </source>
</reference>
<keyword evidence="7 10" id="KW-0520">NAD</keyword>
<feature type="binding site" evidence="9">
    <location>
        <position position="83"/>
    </location>
    <ligand>
        <name>FAD</name>
        <dbReference type="ChEBI" id="CHEBI:57692"/>
    </ligand>
</feature>
<dbReference type="PANTHER" id="PTHR19370">
    <property type="entry name" value="NADH-CYTOCHROME B5 REDUCTASE"/>
    <property type="match status" value="1"/>
</dbReference>
<evidence type="ECO:0000259" key="11">
    <source>
        <dbReference type="PROSITE" id="PS51384"/>
    </source>
</evidence>
<dbReference type="InterPro" id="IPR039261">
    <property type="entry name" value="FNR_nucleotide-bd"/>
</dbReference>
<feature type="domain" description="FAD-binding FR-type" evidence="11">
    <location>
        <begin position="29"/>
        <end position="134"/>
    </location>
</feature>
<dbReference type="SUPFAM" id="SSF52343">
    <property type="entry name" value="Ferredoxin reductase-like, C-terminal NADP-linked domain"/>
    <property type="match status" value="1"/>
</dbReference>
<dbReference type="GO" id="GO:0005741">
    <property type="term" value="C:mitochondrial outer membrane"/>
    <property type="evidence" value="ECO:0007669"/>
    <property type="project" value="UniProtKB-SubCell"/>
</dbReference>
<feature type="binding site" evidence="9">
    <location>
        <position position="85"/>
    </location>
    <ligand>
        <name>FAD</name>
        <dbReference type="ChEBI" id="CHEBI:57692"/>
    </ligand>
</feature>
<evidence type="ECO:0000256" key="9">
    <source>
        <dbReference type="PIRSR" id="PIRSR601834-1"/>
    </source>
</evidence>
<protein>
    <recommendedName>
        <fullName evidence="10">NADH-cytochrome b5 reductase</fullName>
        <ecNumber evidence="10">1.6.2.2</ecNumber>
    </recommendedName>
</protein>
<feature type="binding site" evidence="9">
    <location>
        <position position="151"/>
    </location>
    <ligand>
        <name>FAD</name>
        <dbReference type="ChEBI" id="CHEBI:57692"/>
    </ligand>
</feature>
<evidence type="ECO:0000256" key="3">
    <source>
        <dbReference type="ARBA" id="ARBA00006105"/>
    </source>
</evidence>
<accession>A0A177D215</accession>
<comment type="cofactor">
    <cofactor evidence="1 9 10">
        <name>FAD</name>
        <dbReference type="ChEBI" id="CHEBI:57692"/>
    </cofactor>
</comment>
<comment type="similarity">
    <text evidence="3 10">Belongs to the flavoprotein pyridine nucleotide cytochrome reductase family.</text>
</comment>
<dbReference type="InterPro" id="IPR017938">
    <property type="entry name" value="Riboflavin_synthase-like_b-brl"/>
</dbReference>
<dbReference type="CDD" id="cd06183">
    <property type="entry name" value="cyt_b5_reduct_like"/>
    <property type="match status" value="1"/>
</dbReference>
<dbReference type="EMBL" id="KV441510">
    <property type="protein sequence ID" value="OAG13511.1"/>
    <property type="molecule type" value="Genomic_DNA"/>
</dbReference>
<dbReference type="GO" id="GO:0006696">
    <property type="term" value="P:ergosterol biosynthetic process"/>
    <property type="evidence" value="ECO:0007669"/>
    <property type="project" value="TreeGrafter"/>
</dbReference>
<dbReference type="SUPFAM" id="SSF63380">
    <property type="entry name" value="Riboflavin synthase domain-like"/>
    <property type="match status" value="1"/>
</dbReference>
<dbReference type="Proteomes" id="UP000077248">
    <property type="component" value="Unassembled WGS sequence"/>
</dbReference>
<dbReference type="InterPro" id="IPR001433">
    <property type="entry name" value="OxRdtase_FAD/NAD-bd"/>
</dbReference>
<evidence type="ECO:0000256" key="6">
    <source>
        <dbReference type="ARBA" id="ARBA00023002"/>
    </source>
</evidence>
<dbReference type="GO" id="GO:0090524">
    <property type="term" value="F:cytochrome-b5 reductase activity, acting on NADH"/>
    <property type="evidence" value="ECO:0007669"/>
    <property type="project" value="UniProtKB-EC"/>
</dbReference>
<dbReference type="PROSITE" id="PS51384">
    <property type="entry name" value="FAD_FR"/>
    <property type="match status" value="1"/>
</dbReference>
<dbReference type="KEGG" id="aalt:CC77DRAFT_1045334"/>
<evidence type="ECO:0000256" key="8">
    <source>
        <dbReference type="ARBA" id="ARBA00023136"/>
    </source>
</evidence>
<dbReference type="InterPro" id="IPR008333">
    <property type="entry name" value="Cbr1-like_FAD-bd_dom"/>
</dbReference>
<name>A0A177D215_ALTAL</name>
<evidence type="ECO:0000256" key="5">
    <source>
        <dbReference type="ARBA" id="ARBA00022827"/>
    </source>
</evidence>
<dbReference type="PRINTS" id="PR00406">
    <property type="entry name" value="CYTB5RDTASE"/>
</dbReference>